<keyword evidence="3" id="KW-1185">Reference proteome</keyword>
<name>A0A1C7MKR2_GRIFR</name>
<gene>
    <name evidence="2" type="ORF">A0H81_02355</name>
</gene>
<dbReference type="AlphaFoldDB" id="A0A1C7MKR2"/>
<dbReference type="Proteomes" id="UP000092993">
    <property type="component" value="Unassembled WGS sequence"/>
</dbReference>
<organism evidence="2 3">
    <name type="scientific">Grifola frondosa</name>
    <name type="common">Maitake</name>
    <name type="synonym">Polyporus frondosus</name>
    <dbReference type="NCBI Taxonomy" id="5627"/>
    <lineage>
        <taxon>Eukaryota</taxon>
        <taxon>Fungi</taxon>
        <taxon>Dikarya</taxon>
        <taxon>Basidiomycota</taxon>
        <taxon>Agaricomycotina</taxon>
        <taxon>Agaricomycetes</taxon>
        <taxon>Polyporales</taxon>
        <taxon>Grifolaceae</taxon>
        <taxon>Grifola</taxon>
    </lineage>
</organism>
<evidence type="ECO:0000313" key="3">
    <source>
        <dbReference type="Proteomes" id="UP000092993"/>
    </source>
</evidence>
<proteinExistence type="predicted"/>
<accession>A0A1C7MKR2</accession>
<evidence type="ECO:0000313" key="2">
    <source>
        <dbReference type="EMBL" id="OBZ77430.1"/>
    </source>
</evidence>
<comment type="caution">
    <text evidence="2">The sequence shown here is derived from an EMBL/GenBank/DDBJ whole genome shotgun (WGS) entry which is preliminary data.</text>
</comment>
<protein>
    <submittedName>
        <fullName evidence="2">Uncharacterized protein</fullName>
    </submittedName>
</protein>
<evidence type="ECO:0000256" key="1">
    <source>
        <dbReference type="SAM" id="MobiDB-lite"/>
    </source>
</evidence>
<sequence>MSSTNNSQKSRFPYYSTAPSDAVDATQGASQIHRHSYHEEKEFTAQPYVNAPPFRHSGLLYTSTPTGSMHLGCLSTQPLFPSHFPASHPSSNIRLYPPLQNDAHFQPFNLADPSLSVHASAVSVAFEDVRVPSVGQPGSHPTYYPMPLHMSSVATQTMTSINGPDVPLNFHPTNTPPFCPWRSSPLVSLATPKISLLLNGIQLRLHPLLRH</sequence>
<reference evidence="2 3" key="1">
    <citation type="submission" date="2016-03" db="EMBL/GenBank/DDBJ databases">
        <title>Whole genome sequencing of Grifola frondosa 9006-11.</title>
        <authorList>
            <person name="Min B."/>
            <person name="Park H."/>
            <person name="Kim J.-G."/>
            <person name="Cho H."/>
            <person name="Oh Y.-L."/>
            <person name="Kong W.-S."/>
            <person name="Choi I.-G."/>
        </authorList>
    </citation>
    <scope>NUCLEOTIDE SEQUENCE [LARGE SCALE GENOMIC DNA]</scope>
    <source>
        <strain evidence="2 3">9006-11</strain>
    </source>
</reference>
<dbReference type="EMBL" id="LUGG01000002">
    <property type="protein sequence ID" value="OBZ77430.1"/>
    <property type="molecule type" value="Genomic_DNA"/>
</dbReference>
<feature type="region of interest" description="Disordered" evidence="1">
    <location>
        <begin position="1"/>
        <end position="33"/>
    </location>
</feature>
<feature type="compositionally biased region" description="Polar residues" evidence="1">
    <location>
        <begin position="1"/>
        <end position="10"/>
    </location>
</feature>